<dbReference type="Pfam" id="PF00162">
    <property type="entry name" value="PGK"/>
    <property type="match status" value="1"/>
</dbReference>
<dbReference type="PANTHER" id="PTHR11406">
    <property type="entry name" value="PHOSPHOGLYCERATE KINASE"/>
    <property type="match status" value="1"/>
</dbReference>
<dbReference type="Proteomes" id="UP000005258">
    <property type="component" value="Chromosome"/>
</dbReference>
<dbReference type="eggNOG" id="COG0126">
    <property type="taxonomic scope" value="Bacteria"/>
</dbReference>
<dbReference type="GO" id="GO:0004618">
    <property type="term" value="F:phosphoglycerate kinase activity"/>
    <property type="evidence" value="ECO:0007669"/>
    <property type="project" value="UniProtKB-UniRule"/>
</dbReference>
<feature type="binding site" evidence="13 15">
    <location>
        <position position="203"/>
    </location>
    <ligand>
        <name>ATP</name>
        <dbReference type="ChEBI" id="CHEBI:30616"/>
    </ligand>
</feature>
<dbReference type="InterPro" id="IPR015824">
    <property type="entry name" value="Phosphoglycerate_kinase_N"/>
</dbReference>
<evidence type="ECO:0000256" key="14">
    <source>
        <dbReference type="PIRSR" id="PIRSR000724-1"/>
    </source>
</evidence>
<evidence type="ECO:0000256" key="8">
    <source>
        <dbReference type="ARBA" id="ARBA00022679"/>
    </source>
</evidence>
<comment type="similarity">
    <text evidence="3 13 16">Belongs to the phosphoglycerate kinase family.</text>
</comment>
<keyword evidence="18" id="KW-1185">Reference proteome</keyword>
<comment type="caution">
    <text evidence="13">Lacks conserved residue(s) required for the propagation of feature annotation.</text>
</comment>
<evidence type="ECO:0000256" key="13">
    <source>
        <dbReference type="HAMAP-Rule" id="MF_00145"/>
    </source>
</evidence>
<dbReference type="PATRIC" id="fig|1110502.3.peg.912"/>
<dbReference type="FunFam" id="3.40.50.1260:FF:000031">
    <property type="entry name" value="Phosphoglycerate kinase 1"/>
    <property type="match status" value="1"/>
</dbReference>
<evidence type="ECO:0000256" key="5">
    <source>
        <dbReference type="ARBA" id="ARBA00013061"/>
    </source>
</evidence>
<organism evidence="17 18">
    <name type="scientific">Tistrella mobilis (strain KA081020-065)</name>
    <dbReference type="NCBI Taxonomy" id="1110502"/>
    <lineage>
        <taxon>Bacteria</taxon>
        <taxon>Pseudomonadati</taxon>
        <taxon>Pseudomonadota</taxon>
        <taxon>Alphaproteobacteria</taxon>
        <taxon>Geminicoccales</taxon>
        <taxon>Geminicoccaceae</taxon>
        <taxon>Tistrella</taxon>
    </lineage>
</organism>
<feature type="binding site" evidence="13 15">
    <location>
        <position position="325"/>
    </location>
    <ligand>
        <name>ATP</name>
        <dbReference type="ChEBI" id="CHEBI:30616"/>
    </ligand>
</feature>
<feature type="binding site" evidence="14">
    <location>
        <position position="153"/>
    </location>
    <ligand>
        <name>(2R)-3-phosphoglycerate</name>
        <dbReference type="ChEBI" id="CHEBI:58272"/>
    </ligand>
</feature>
<dbReference type="UniPathway" id="UPA00109">
    <property type="reaction ID" value="UER00185"/>
</dbReference>
<feature type="binding site" evidence="14">
    <location>
        <position position="120"/>
    </location>
    <ligand>
        <name>(2R)-3-phosphoglycerate</name>
        <dbReference type="ChEBI" id="CHEBI:58272"/>
    </ligand>
</feature>
<evidence type="ECO:0000256" key="10">
    <source>
        <dbReference type="ARBA" id="ARBA00022777"/>
    </source>
</evidence>
<dbReference type="FunFam" id="3.40.50.1260:FF:000006">
    <property type="entry name" value="Phosphoglycerate kinase"/>
    <property type="match status" value="1"/>
</dbReference>
<keyword evidence="10 13" id="KW-0418">Kinase</keyword>
<dbReference type="GO" id="GO:0006094">
    <property type="term" value="P:gluconeogenesis"/>
    <property type="evidence" value="ECO:0007669"/>
    <property type="project" value="TreeGrafter"/>
</dbReference>
<evidence type="ECO:0000256" key="9">
    <source>
        <dbReference type="ARBA" id="ARBA00022741"/>
    </source>
</evidence>
<dbReference type="GO" id="GO:0005524">
    <property type="term" value="F:ATP binding"/>
    <property type="evidence" value="ECO:0007669"/>
    <property type="project" value="UniProtKB-KW"/>
</dbReference>
<sequence length="398" mass="40499">MPASFKTLDQIDVAGKVVLVRLDLNVPMKDGVVTDATRIERQAPTVRALAERGARVVVLSHFDRPKGKVVPSMSLKPVAAPLAAAIGRPVAFAEDCIGDTAAAVVGRLGDGEVALLENLRFHAGEEKNEAGFADALASLGQVFISDAFSCAHRAHASTVGLAERLPTAAGLSMQAELEALGAALAEPQRPVAAIVGGAKVSTKIDLLNNLVARVDAVIIGGGMANTFLHAQGIAVGKSLCEADLAETARGILAKAEAAGCKVVLPVDAVVAREFKAGADNRTVDVAEVAADEMILDVGPKTVAEIEACLAGSKTLLWNGPFGAFEIQPFDAATVAVAKAVEKLTSGGTLASIAGGGDTVAALAHAGVVDALTYVSTAGGAFLEYCEGKELPGVAALSR</sequence>
<dbReference type="KEGG" id="tmo:TMO_0883"/>
<dbReference type="RefSeq" id="WP_014744401.1">
    <property type="nucleotide sequence ID" value="NC_017956.1"/>
</dbReference>
<dbReference type="AlphaFoldDB" id="I3TIY4"/>
<keyword evidence="7 13" id="KW-0963">Cytoplasm</keyword>
<dbReference type="HAMAP" id="MF_00145">
    <property type="entry name" value="Phosphoglyc_kinase"/>
    <property type="match status" value="1"/>
</dbReference>
<evidence type="ECO:0000256" key="2">
    <source>
        <dbReference type="ARBA" id="ARBA00004838"/>
    </source>
</evidence>
<dbReference type="EMBL" id="CP003236">
    <property type="protein sequence ID" value="AFK52722.1"/>
    <property type="molecule type" value="Genomic_DNA"/>
</dbReference>
<evidence type="ECO:0000256" key="3">
    <source>
        <dbReference type="ARBA" id="ARBA00008982"/>
    </source>
</evidence>
<feature type="binding site" evidence="14">
    <location>
        <position position="38"/>
    </location>
    <ligand>
        <name>(2R)-3-phosphoglycerate</name>
        <dbReference type="ChEBI" id="CHEBI:58272"/>
    </ligand>
</feature>
<evidence type="ECO:0000256" key="6">
    <source>
        <dbReference type="ARBA" id="ARBA00016471"/>
    </source>
</evidence>
<dbReference type="HOGENOM" id="CLU_025427_0_2_5"/>
<feature type="binding site" evidence="13 15">
    <location>
        <begin position="355"/>
        <end position="358"/>
    </location>
    <ligand>
        <name>ATP</name>
        <dbReference type="ChEBI" id="CHEBI:30616"/>
    </ligand>
</feature>
<dbReference type="InterPro" id="IPR015911">
    <property type="entry name" value="Phosphoglycerate_kinase_CS"/>
</dbReference>
<dbReference type="EC" id="2.7.2.3" evidence="5 13"/>
<dbReference type="InterPro" id="IPR001576">
    <property type="entry name" value="Phosphoglycerate_kinase"/>
</dbReference>
<dbReference type="PIRSF" id="PIRSF000724">
    <property type="entry name" value="Pgk"/>
    <property type="match status" value="1"/>
</dbReference>
<keyword evidence="11 13" id="KW-0067">ATP-binding</keyword>
<reference evidence="17 18" key="1">
    <citation type="journal article" date="2012" name="J. Am. Chem. Soc.">
        <title>Bacterial biosynthesis and maturation of the didemnin anti-cancer agents.</title>
        <authorList>
            <person name="Xu Y."/>
            <person name="Kersten R.D."/>
            <person name="Nam S.J."/>
            <person name="Lu L."/>
            <person name="Al-Suwailem A.M."/>
            <person name="Zheng H."/>
            <person name="Fenical W."/>
            <person name="Dorrestein P.C."/>
            <person name="Moore B.S."/>
            <person name="Qian P.Y."/>
        </authorList>
    </citation>
    <scope>NUCLEOTIDE SEQUENCE [LARGE SCALE GENOMIC DNA]</scope>
    <source>
        <strain evidence="17 18">KA081020-065</strain>
    </source>
</reference>
<evidence type="ECO:0000256" key="7">
    <source>
        <dbReference type="ARBA" id="ARBA00022490"/>
    </source>
</evidence>
<dbReference type="PANTHER" id="PTHR11406:SF23">
    <property type="entry name" value="PHOSPHOGLYCERATE KINASE 1, CHLOROPLASTIC-RELATED"/>
    <property type="match status" value="1"/>
</dbReference>
<evidence type="ECO:0000313" key="18">
    <source>
        <dbReference type="Proteomes" id="UP000005258"/>
    </source>
</evidence>
<comment type="subunit">
    <text evidence="4 13">Monomer.</text>
</comment>
<dbReference type="GO" id="GO:0005829">
    <property type="term" value="C:cytosol"/>
    <property type="evidence" value="ECO:0007669"/>
    <property type="project" value="TreeGrafter"/>
</dbReference>
<dbReference type="PRINTS" id="PR00477">
    <property type="entry name" value="PHGLYCKINASE"/>
</dbReference>
<proteinExistence type="inferred from homology"/>
<dbReference type="GO" id="GO:0043531">
    <property type="term" value="F:ADP binding"/>
    <property type="evidence" value="ECO:0007669"/>
    <property type="project" value="TreeGrafter"/>
</dbReference>
<feature type="binding site" evidence="13">
    <location>
        <position position="153"/>
    </location>
    <ligand>
        <name>substrate</name>
    </ligand>
</feature>
<feature type="binding site" evidence="13">
    <location>
        <position position="120"/>
    </location>
    <ligand>
        <name>substrate</name>
    </ligand>
</feature>
<comment type="pathway">
    <text evidence="2 13">Carbohydrate degradation; glycolysis; pyruvate from D-glyceraldehyde 3-phosphate: step 2/5.</text>
</comment>
<dbReference type="GO" id="GO:0006096">
    <property type="term" value="P:glycolytic process"/>
    <property type="evidence" value="ECO:0007669"/>
    <property type="project" value="UniProtKB-UniRule"/>
</dbReference>
<evidence type="ECO:0000256" key="11">
    <source>
        <dbReference type="ARBA" id="ARBA00022840"/>
    </source>
</evidence>
<dbReference type="PROSITE" id="PS00111">
    <property type="entry name" value="PGLYCERATE_KINASE"/>
    <property type="match status" value="1"/>
</dbReference>
<name>I3TIY4_TISMK</name>
<keyword evidence="12 13" id="KW-0324">Glycolysis</keyword>
<evidence type="ECO:0000256" key="12">
    <source>
        <dbReference type="ARBA" id="ARBA00023152"/>
    </source>
</evidence>
<accession>I3TIY4</accession>
<protein>
    <recommendedName>
        <fullName evidence="6 13">Phosphoglycerate kinase</fullName>
        <ecNumber evidence="5 13">2.7.2.3</ecNumber>
    </recommendedName>
</protein>
<evidence type="ECO:0000256" key="1">
    <source>
        <dbReference type="ARBA" id="ARBA00000642"/>
    </source>
</evidence>
<evidence type="ECO:0000256" key="4">
    <source>
        <dbReference type="ARBA" id="ARBA00011245"/>
    </source>
</evidence>
<dbReference type="Gene3D" id="3.40.50.1260">
    <property type="entry name" value="Phosphoglycerate kinase, N-terminal domain"/>
    <property type="match status" value="2"/>
</dbReference>
<gene>
    <name evidence="13" type="primary">pgk</name>
    <name evidence="17" type="ordered locus">TMO_0883</name>
</gene>
<keyword evidence="8 13" id="KW-0808">Transferase</keyword>
<evidence type="ECO:0000256" key="15">
    <source>
        <dbReference type="PIRSR" id="PIRSR000724-2"/>
    </source>
</evidence>
<feature type="binding site" evidence="13">
    <location>
        <position position="38"/>
    </location>
    <ligand>
        <name>substrate</name>
    </ligand>
</feature>
<dbReference type="InterPro" id="IPR036043">
    <property type="entry name" value="Phosphoglycerate_kinase_sf"/>
</dbReference>
<evidence type="ECO:0000256" key="16">
    <source>
        <dbReference type="RuleBase" id="RU000532"/>
    </source>
</evidence>
<evidence type="ECO:0000313" key="17">
    <source>
        <dbReference type="EMBL" id="AFK52722.1"/>
    </source>
</evidence>
<feature type="binding site" evidence="13 14">
    <location>
        <begin position="23"/>
        <end position="25"/>
    </location>
    <ligand>
        <name>substrate</name>
    </ligand>
</feature>
<keyword evidence="9 13" id="KW-0547">Nucleotide-binding</keyword>
<dbReference type="SUPFAM" id="SSF53748">
    <property type="entry name" value="Phosphoglycerate kinase"/>
    <property type="match status" value="1"/>
</dbReference>
<comment type="catalytic activity">
    <reaction evidence="1 13 16">
        <text>(2R)-3-phosphoglycerate + ATP = (2R)-3-phospho-glyceroyl phosphate + ADP</text>
        <dbReference type="Rhea" id="RHEA:14801"/>
        <dbReference type="ChEBI" id="CHEBI:30616"/>
        <dbReference type="ChEBI" id="CHEBI:57604"/>
        <dbReference type="ChEBI" id="CHEBI:58272"/>
        <dbReference type="ChEBI" id="CHEBI:456216"/>
        <dbReference type="EC" id="2.7.2.3"/>
    </reaction>
</comment>
<comment type="subcellular location">
    <subcellularLocation>
        <location evidence="13">Cytoplasm</location>
    </subcellularLocation>
</comment>
<feature type="binding site" evidence="13 14">
    <location>
        <begin position="61"/>
        <end position="64"/>
    </location>
    <ligand>
        <name>substrate</name>
    </ligand>
</feature>
<dbReference type="STRING" id="1110502.TMO_0883"/>